<reference evidence="2" key="1">
    <citation type="submission" date="2020-06" db="EMBL/GenBank/DDBJ databases">
        <authorList>
            <person name="Onetto C."/>
        </authorList>
    </citation>
    <scope>NUCLEOTIDE SEQUENCE</scope>
</reference>
<feature type="domain" description="Protein kinase" evidence="1">
    <location>
        <begin position="17"/>
        <end position="265"/>
    </location>
</feature>
<dbReference type="SMART" id="SM00220">
    <property type="entry name" value="S_TKc"/>
    <property type="match status" value="1"/>
</dbReference>
<evidence type="ECO:0000313" key="2">
    <source>
        <dbReference type="EMBL" id="CAD0110192.1"/>
    </source>
</evidence>
<evidence type="ECO:0000259" key="1">
    <source>
        <dbReference type="PROSITE" id="PS50011"/>
    </source>
</evidence>
<dbReference type="GO" id="GO:0005524">
    <property type="term" value="F:ATP binding"/>
    <property type="evidence" value="ECO:0007669"/>
    <property type="project" value="InterPro"/>
</dbReference>
<dbReference type="GO" id="GO:0004672">
    <property type="term" value="F:protein kinase activity"/>
    <property type="evidence" value="ECO:0007669"/>
    <property type="project" value="InterPro"/>
</dbReference>
<dbReference type="EMBL" id="CAINUL010000005">
    <property type="protein sequence ID" value="CAD0110192.1"/>
    <property type="molecule type" value="Genomic_DNA"/>
</dbReference>
<dbReference type="InterPro" id="IPR011009">
    <property type="entry name" value="Kinase-like_dom_sf"/>
</dbReference>
<dbReference type="Proteomes" id="UP000745764">
    <property type="component" value="Unassembled WGS sequence"/>
</dbReference>
<accession>A0A9N8PRL3</accession>
<dbReference type="Pfam" id="PF00069">
    <property type="entry name" value="Pkinase"/>
    <property type="match status" value="1"/>
</dbReference>
<name>A0A9N8PRL3_9PEZI</name>
<keyword evidence="3" id="KW-1185">Reference proteome</keyword>
<dbReference type="PROSITE" id="PS50011">
    <property type="entry name" value="PROTEIN_KINASE_DOM"/>
    <property type="match status" value="1"/>
</dbReference>
<dbReference type="AlphaFoldDB" id="A0A9N8PRL3"/>
<dbReference type="OrthoDB" id="1668230at2759"/>
<dbReference type="Gene3D" id="1.10.510.10">
    <property type="entry name" value="Transferase(Phosphotransferase) domain 1"/>
    <property type="match status" value="1"/>
</dbReference>
<evidence type="ECO:0000313" key="3">
    <source>
        <dbReference type="Proteomes" id="UP000745764"/>
    </source>
</evidence>
<organism evidence="2 3">
    <name type="scientific">Aureobasidium uvarum</name>
    <dbReference type="NCBI Taxonomy" id="2773716"/>
    <lineage>
        <taxon>Eukaryota</taxon>
        <taxon>Fungi</taxon>
        <taxon>Dikarya</taxon>
        <taxon>Ascomycota</taxon>
        <taxon>Pezizomycotina</taxon>
        <taxon>Dothideomycetes</taxon>
        <taxon>Dothideomycetidae</taxon>
        <taxon>Dothideales</taxon>
        <taxon>Saccotheciaceae</taxon>
        <taxon>Aureobasidium</taxon>
    </lineage>
</organism>
<sequence>MTSRGLSCLILADGSFVDANKIIGAGLDGCVIHDSPTSSTVMKIPKFLGTSMTDGSIKPDDDRNMYMNDLSREKDVYRRLQGVPGIANCLDISENGLVLEYYSNGNMEEYLQNNSPSTWTQRIEWILQILDIFIACHDKKVLVFDIALRNLMLDGDWSPKAIDFGNSSLLPLGGGAELVDEDGYTEEIDILHVTNIIYSICRWKKFQVDCAAADEWPAADSLPATADLPLGSIIAESWSHQFKTLNELKLAIASAAPTTVTTIHD</sequence>
<dbReference type="InterPro" id="IPR000719">
    <property type="entry name" value="Prot_kinase_dom"/>
</dbReference>
<comment type="caution">
    <text evidence="2">The sequence shown here is derived from an EMBL/GenBank/DDBJ whole genome shotgun (WGS) entry which is preliminary data.</text>
</comment>
<gene>
    <name evidence="2" type="ORF">AWRI4620_LOCUS4447</name>
</gene>
<dbReference type="SUPFAM" id="SSF56112">
    <property type="entry name" value="Protein kinase-like (PK-like)"/>
    <property type="match status" value="1"/>
</dbReference>
<protein>
    <recommendedName>
        <fullName evidence="1">Protein kinase domain-containing protein</fullName>
    </recommendedName>
</protein>
<proteinExistence type="predicted"/>